<dbReference type="AlphaFoldDB" id="A0A6J4CX44"/>
<dbReference type="Pfam" id="PF01230">
    <property type="entry name" value="HIT"/>
    <property type="match status" value="1"/>
</dbReference>
<evidence type="ECO:0000313" key="8">
    <source>
        <dbReference type="Proteomes" id="UP000317935"/>
    </source>
</evidence>
<dbReference type="Proteomes" id="UP000509742">
    <property type="component" value="Chromosome"/>
</dbReference>
<evidence type="ECO:0000313" key="7">
    <source>
        <dbReference type="EMBL" id="BCD70046.1"/>
    </source>
</evidence>
<dbReference type="GO" id="GO:0000166">
    <property type="term" value="F:nucleotide binding"/>
    <property type="evidence" value="ECO:0007669"/>
    <property type="project" value="UniProtKB-KW"/>
</dbReference>
<dbReference type="PANTHER" id="PTHR42997">
    <property type="entry name" value="HIT FAMILY HYDROLASE"/>
    <property type="match status" value="1"/>
</dbReference>
<dbReference type="CDD" id="cd01275">
    <property type="entry name" value="FHIT"/>
    <property type="match status" value="1"/>
</dbReference>
<dbReference type="PROSITE" id="PS51084">
    <property type="entry name" value="HIT_2"/>
    <property type="match status" value="1"/>
</dbReference>
<keyword evidence="1" id="KW-0547">Nucleotide-binding</keyword>
<dbReference type="InterPro" id="IPR036265">
    <property type="entry name" value="HIT-like_sf"/>
</dbReference>
<dbReference type="OrthoDB" id="9784774at2"/>
<evidence type="ECO:0000256" key="1">
    <source>
        <dbReference type="ARBA" id="ARBA00022741"/>
    </source>
</evidence>
<feature type="binding site" evidence="3">
    <location>
        <position position="121"/>
    </location>
    <ligand>
        <name>substrate</name>
    </ligand>
</feature>
<dbReference type="EMBL" id="AP019774">
    <property type="protein sequence ID" value="BCD70046.1"/>
    <property type="molecule type" value="Genomic_DNA"/>
</dbReference>
<evidence type="ECO:0000313" key="6">
    <source>
        <dbReference type="EMBL" id="BCD45750.1"/>
    </source>
</evidence>
<dbReference type="Proteomes" id="UP000317935">
    <property type="component" value="Chromosome"/>
</dbReference>
<reference evidence="7 8" key="1">
    <citation type="submission" date="2019-06" db="EMBL/GenBank/DDBJ databases">
        <title>Complete genome sequence of Helicobacter suis SNTW101c.</title>
        <authorList>
            <person name="Rimbara E."/>
            <person name="Suzuki M."/>
            <person name="Matsui H."/>
            <person name="Nakamura M."/>
            <person name="Mori S."/>
            <person name="Shibayama K."/>
        </authorList>
    </citation>
    <scope>NUCLEOTIDE SEQUENCE [LARGE SCALE GENOMIC DNA]</scope>
    <source>
        <strain evidence="7 8">SNTW101c</strain>
    </source>
</reference>
<dbReference type="InterPro" id="IPR011146">
    <property type="entry name" value="HIT-like"/>
</dbReference>
<feature type="binding site" evidence="3">
    <location>
        <position position="50"/>
    </location>
    <ligand>
        <name>substrate</name>
    </ligand>
</feature>
<accession>A0A6J4CX44</accession>
<name>A0A6J4CX44_9HELI</name>
<dbReference type="PANTHER" id="PTHR42997:SF1">
    <property type="entry name" value="AP-4-A PHOSPHORYLASE"/>
    <property type="match status" value="1"/>
</dbReference>
<evidence type="ECO:0000256" key="4">
    <source>
        <dbReference type="PROSITE-ProRule" id="PRU00464"/>
    </source>
</evidence>
<feature type="active site" description="Tele-AMP-histidine intermediate" evidence="2">
    <location>
        <position position="119"/>
    </location>
</feature>
<dbReference type="Gene3D" id="3.30.428.10">
    <property type="entry name" value="HIT-like"/>
    <property type="match status" value="1"/>
</dbReference>
<dbReference type="RefSeq" id="WP_006565197.1">
    <property type="nucleotide sequence ID" value="NZ_AP019774.1"/>
</dbReference>
<reference evidence="6 9" key="2">
    <citation type="submission" date="2020-04" db="EMBL/GenBank/DDBJ databases">
        <title>Genomic analysis of gastric non-Helicobacter pylori Helicobacters isolated in Japan.</title>
        <authorList>
            <person name="Suzuki M."/>
            <person name="Rimbara E."/>
        </authorList>
    </citation>
    <scope>NUCLEOTIDE SEQUENCE [LARGE SCALE GENOMIC DNA]</scope>
    <source>
        <strain evidence="6 9">NHP19-0020</strain>
    </source>
</reference>
<feature type="short sequence motif" description="Histidine triad motif" evidence="4">
    <location>
        <begin position="117"/>
        <end position="121"/>
    </location>
</feature>
<evidence type="ECO:0000313" key="9">
    <source>
        <dbReference type="Proteomes" id="UP000509742"/>
    </source>
</evidence>
<protein>
    <submittedName>
        <fullName evidence="7">Histidine triad family protein</fullName>
    </submittedName>
</protein>
<proteinExistence type="predicted"/>
<evidence type="ECO:0000256" key="3">
    <source>
        <dbReference type="PIRSR" id="PIRSR639383-2"/>
    </source>
</evidence>
<organism evidence="7 8">
    <name type="scientific">Helicobacter suis</name>
    <dbReference type="NCBI Taxonomy" id="104628"/>
    <lineage>
        <taxon>Bacteria</taxon>
        <taxon>Pseudomonadati</taxon>
        <taxon>Campylobacterota</taxon>
        <taxon>Epsilonproteobacteria</taxon>
        <taxon>Campylobacterales</taxon>
        <taxon>Helicobacteraceae</taxon>
        <taxon>Helicobacter</taxon>
    </lineage>
</organism>
<dbReference type="SUPFAM" id="SSF54197">
    <property type="entry name" value="HIT-like"/>
    <property type="match status" value="1"/>
</dbReference>
<dbReference type="InterPro" id="IPR039383">
    <property type="entry name" value="FHIT"/>
</dbReference>
<dbReference type="GO" id="GO:0003824">
    <property type="term" value="F:catalytic activity"/>
    <property type="evidence" value="ECO:0007669"/>
    <property type="project" value="InterPro"/>
</dbReference>
<keyword evidence="9" id="KW-1185">Reference proteome</keyword>
<gene>
    <name evidence="6" type="ORF">NHP190020_07890</name>
    <name evidence="7" type="ORF">SNTW_06910</name>
</gene>
<evidence type="ECO:0000259" key="5">
    <source>
        <dbReference type="PROSITE" id="PS51084"/>
    </source>
</evidence>
<feature type="domain" description="HIT" evidence="5">
    <location>
        <begin position="22"/>
        <end position="132"/>
    </location>
</feature>
<feature type="binding site" evidence="3">
    <location>
        <position position="31"/>
    </location>
    <ligand>
        <name>substrate</name>
    </ligand>
</feature>
<sequence>MERLYAPWRSAYLTGEKSGGCVFCGISQNPHLDTQNHVLFRDSICFVVMNRYPYNPGHFMVIPHQHVDSPECLSLNHWQCLQQRIYEGVKLLYAFGASGINVGFNIKEAAGAGIAPHLHGHVIPRFNRDTNFITTIAQTRVYGVDFEAIYTNLKTNATQYFQPL</sequence>
<evidence type="ECO:0000256" key="2">
    <source>
        <dbReference type="PIRSR" id="PIRSR639383-1"/>
    </source>
</evidence>
<dbReference type="EMBL" id="AP023036">
    <property type="protein sequence ID" value="BCD45750.1"/>
    <property type="molecule type" value="Genomic_DNA"/>
</dbReference>
<dbReference type="InterPro" id="IPR052908">
    <property type="entry name" value="AP-4-A_phosphorylase"/>
</dbReference>